<proteinExistence type="predicted"/>
<feature type="region of interest" description="Disordered" evidence="1">
    <location>
        <begin position="1"/>
        <end position="200"/>
    </location>
</feature>
<name>A0ABP1FR85_9CHLO</name>
<reference evidence="2 3" key="1">
    <citation type="submission" date="2024-06" db="EMBL/GenBank/DDBJ databases">
        <authorList>
            <person name="Kraege A."/>
            <person name="Thomma B."/>
        </authorList>
    </citation>
    <scope>NUCLEOTIDE SEQUENCE [LARGE SCALE GENOMIC DNA]</scope>
</reference>
<feature type="compositionally biased region" description="Low complexity" evidence="1">
    <location>
        <begin position="89"/>
        <end position="100"/>
    </location>
</feature>
<dbReference type="EMBL" id="CAXHTA020000007">
    <property type="protein sequence ID" value="CAL5222460.1"/>
    <property type="molecule type" value="Genomic_DNA"/>
</dbReference>
<comment type="caution">
    <text evidence="2">The sequence shown here is derived from an EMBL/GenBank/DDBJ whole genome shotgun (WGS) entry which is preliminary data.</text>
</comment>
<evidence type="ECO:0000313" key="3">
    <source>
        <dbReference type="Proteomes" id="UP001497392"/>
    </source>
</evidence>
<gene>
    <name evidence="2" type="primary">g4827</name>
    <name evidence="2" type="ORF">VP750_LOCUS4119</name>
</gene>
<evidence type="ECO:0000313" key="2">
    <source>
        <dbReference type="EMBL" id="CAL5222460.1"/>
    </source>
</evidence>
<organism evidence="2 3">
    <name type="scientific">Coccomyxa viridis</name>
    <dbReference type="NCBI Taxonomy" id="1274662"/>
    <lineage>
        <taxon>Eukaryota</taxon>
        <taxon>Viridiplantae</taxon>
        <taxon>Chlorophyta</taxon>
        <taxon>core chlorophytes</taxon>
        <taxon>Trebouxiophyceae</taxon>
        <taxon>Trebouxiophyceae incertae sedis</taxon>
        <taxon>Coccomyxaceae</taxon>
        <taxon>Coccomyxa</taxon>
    </lineage>
</organism>
<protein>
    <submittedName>
        <fullName evidence="2">G4827 protein</fullName>
    </submittedName>
</protein>
<sequence>MLVQAHGSNVKIEAVETAQDRNPKQPRTAKASPSPLQGHRTPLPGMPAHVEAAQSVTESLTSGAWDAPQAHQLHNPGPEASAYRVSQLHSAAHGSAGGASQRQVPLQQEPEERESGLPKSACKAGEQRGCGTSSELGSLPIIADLPRISSQYPELQDPVQRQDTPEVVSPELSHAPPSLAPTWSGPPHMHPPSRSGQSCC</sequence>
<evidence type="ECO:0000256" key="1">
    <source>
        <dbReference type="SAM" id="MobiDB-lite"/>
    </source>
</evidence>
<dbReference type="Proteomes" id="UP001497392">
    <property type="component" value="Unassembled WGS sequence"/>
</dbReference>
<keyword evidence="3" id="KW-1185">Reference proteome</keyword>
<accession>A0ABP1FR85</accession>